<proteinExistence type="predicted"/>
<feature type="signal peptide" evidence="1">
    <location>
        <begin position="1"/>
        <end position="24"/>
    </location>
</feature>
<comment type="caution">
    <text evidence="2">The sequence shown here is derived from an EMBL/GenBank/DDBJ whole genome shotgun (WGS) entry which is preliminary data.</text>
</comment>
<feature type="chain" id="PRO_5006914329" evidence="1">
    <location>
        <begin position="25"/>
        <end position="153"/>
    </location>
</feature>
<name>A0A0W0UUT2_9GAMM</name>
<evidence type="ECO:0000256" key="1">
    <source>
        <dbReference type="SAM" id="SignalP"/>
    </source>
</evidence>
<dbReference type="PATRIC" id="fig|455.5.peg.460"/>
<accession>A0A0W0UUT2</accession>
<reference evidence="2 3" key="1">
    <citation type="submission" date="2015-11" db="EMBL/GenBank/DDBJ databases">
        <title>Genomic analysis of 38 Legionella species identifies large and diverse effector repertoires.</title>
        <authorList>
            <person name="Burstein D."/>
            <person name="Amaro F."/>
            <person name="Zusman T."/>
            <person name="Lifshitz Z."/>
            <person name="Cohen O."/>
            <person name="Gilbert J.A."/>
            <person name="Pupko T."/>
            <person name="Shuman H.A."/>
            <person name="Segal G."/>
        </authorList>
    </citation>
    <scope>NUCLEOTIDE SEQUENCE [LARGE SCALE GENOMIC DNA]</scope>
    <source>
        <strain evidence="2 3">JA-26-G1-E2</strain>
    </source>
</reference>
<evidence type="ECO:0000313" key="3">
    <source>
        <dbReference type="Proteomes" id="UP000054715"/>
    </source>
</evidence>
<gene>
    <name evidence="2" type="ORF">Ljam_0435</name>
</gene>
<organism evidence="2 3">
    <name type="scientific">Legionella jamestowniensis</name>
    <dbReference type="NCBI Taxonomy" id="455"/>
    <lineage>
        <taxon>Bacteria</taxon>
        <taxon>Pseudomonadati</taxon>
        <taxon>Pseudomonadota</taxon>
        <taxon>Gammaproteobacteria</taxon>
        <taxon>Legionellales</taxon>
        <taxon>Legionellaceae</taxon>
        <taxon>Legionella</taxon>
    </lineage>
</organism>
<evidence type="ECO:0000313" key="2">
    <source>
        <dbReference type="EMBL" id="KTD11241.1"/>
    </source>
</evidence>
<sequence length="153" mass="16968">MWVAMIIKSFLSLSGLLIAVPVFAFPCFLTVAKDTCWTNYDVQVVAIDAKTNDKIVTVDIPKGKSWGRASFTCSPAQRFFYQATYKPVFWQSEVGKVYMSMRYWSLPGAIGPGDTAWNIPICFPANFAAVPFPPDAQGNCKCDWTNVPAIPPQ</sequence>
<protein>
    <submittedName>
        <fullName evidence="2">Periplasmic protein</fullName>
    </submittedName>
</protein>
<dbReference type="AlphaFoldDB" id="A0A0W0UUT2"/>
<keyword evidence="1" id="KW-0732">Signal</keyword>
<dbReference type="EMBL" id="LNYG01000008">
    <property type="protein sequence ID" value="KTD11241.1"/>
    <property type="molecule type" value="Genomic_DNA"/>
</dbReference>
<dbReference type="Proteomes" id="UP000054715">
    <property type="component" value="Unassembled WGS sequence"/>
</dbReference>
<dbReference type="STRING" id="455.Ljam_0435"/>